<evidence type="ECO:0000313" key="2">
    <source>
        <dbReference type="EMBL" id="MDR6300480.1"/>
    </source>
</evidence>
<protein>
    <submittedName>
        <fullName evidence="2">P pilus assembly chaperone PapD</fullName>
    </submittedName>
</protein>
<sequence length="267" mass="29618">MKKAIGLLVLLLFSVTSTVFAQAGIAVTPGRVYYNLDQGAEGSQVIKVTNPTNTELEIGVSFSDWNYLPSGSNNIKEAGTLENSCTDWLQILPDTYFVLEAGETKNVEVAMKVPADVDKTLPVRTSMIFFTQLNPGKAQDQEGASIQVTVRMGVKIYHSFNTQSSSELEIVDFKNYKDEQENKIVQINVKNSGDIWTSGTVEWEIFNKNTGKTQTLAKKEFHTLPNDLREIKQILPEDLKSGDYTISAILTYGDSDTINIAELDFSL</sequence>
<name>A0ABU1K4D6_9FLAO</name>
<evidence type="ECO:0000313" key="3">
    <source>
        <dbReference type="Proteomes" id="UP001257659"/>
    </source>
</evidence>
<accession>A0ABU1K4D6</accession>
<dbReference type="EMBL" id="JAVDQA010000002">
    <property type="protein sequence ID" value="MDR6300480.1"/>
    <property type="molecule type" value="Genomic_DNA"/>
</dbReference>
<evidence type="ECO:0000256" key="1">
    <source>
        <dbReference type="SAM" id="SignalP"/>
    </source>
</evidence>
<keyword evidence="1" id="KW-0732">Signal</keyword>
<proteinExistence type="predicted"/>
<feature type="signal peptide" evidence="1">
    <location>
        <begin position="1"/>
        <end position="21"/>
    </location>
</feature>
<reference evidence="2 3" key="1">
    <citation type="submission" date="2023-07" db="EMBL/GenBank/DDBJ databases">
        <title>Genomic Encyclopedia of Type Strains, Phase IV (KMG-IV): sequencing the most valuable type-strain genomes for metagenomic binning, comparative biology and taxonomic classification.</title>
        <authorList>
            <person name="Goeker M."/>
        </authorList>
    </citation>
    <scope>NUCLEOTIDE SEQUENCE [LARGE SCALE GENOMIC DNA]</scope>
    <source>
        <strain evidence="2 3">DSM 102814</strain>
    </source>
</reference>
<gene>
    <name evidence="2" type="ORF">GGR31_001111</name>
</gene>
<feature type="chain" id="PRO_5045763376" evidence="1">
    <location>
        <begin position="22"/>
        <end position="267"/>
    </location>
</feature>
<dbReference type="RefSeq" id="WP_309727387.1">
    <property type="nucleotide sequence ID" value="NZ_JAVDQA010000002.1"/>
</dbReference>
<dbReference type="Proteomes" id="UP001257659">
    <property type="component" value="Unassembled WGS sequence"/>
</dbReference>
<keyword evidence="3" id="KW-1185">Reference proteome</keyword>
<organism evidence="2 3">
    <name type="scientific">Mesonia maritima</name>
    <dbReference type="NCBI Taxonomy" id="1793873"/>
    <lineage>
        <taxon>Bacteria</taxon>
        <taxon>Pseudomonadati</taxon>
        <taxon>Bacteroidota</taxon>
        <taxon>Flavobacteriia</taxon>
        <taxon>Flavobacteriales</taxon>
        <taxon>Flavobacteriaceae</taxon>
        <taxon>Mesonia</taxon>
    </lineage>
</organism>
<comment type="caution">
    <text evidence="2">The sequence shown here is derived from an EMBL/GenBank/DDBJ whole genome shotgun (WGS) entry which is preliminary data.</text>
</comment>